<gene>
    <name evidence="2" type="ORF">HQ605_09370</name>
    <name evidence="3" type="ORF">SAMN05444374_104116</name>
</gene>
<evidence type="ECO:0000313" key="3">
    <source>
        <dbReference type="EMBL" id="SFA46855.1"/>
    </source>
</evidence>
<dbReference type="EMBL" id="FOJN01000004">
    <property type="protein sequence ID" value="SFA46855.1"/>
    <property type="molecule type" value="Genomic_DNA"/>
</dbReference>
<dbReference type="Pfam" id="PF01557">
    <property type="entry name" value="FAA_hydrolase"/>
    <property type="match status" value="1"/>
</dbReference>
<dbReference type="AlphaFoldDB" id="A0A1I0T4Z5"/>
<keyword evidence="2" id="KW-0378">Hydrolase</keyword>
<dbReference type="SUPFAM" id="SSF56529">
    <property type="entry name" value="FAH"/>
    <property type="match status" value="1"/>
</dbReference>
<accession>A0A1I0T4Z5</accession>
<reference evidence="2 5" key="2">
    <citation type="submission" date="2020-06" db="EMBL/GenBank/DDBJ databases">
        <title>Taxonomy, biology and ecology of Rhodococcus bacteria occurring in California pistachio and other woody hosts as revealed by genome sequence analyses.</title>
        <authorList>
            <person name="Gai Y."/>
            <person name="Riely B."/>
        </authorList>
    </citation>
    <scope>NUCLEOTIDE SEQUENCE [LARGE SCALE GENOMIC DNA]</scope>
    <source>
        <strain evidence="2 5">BP-284</strain>
    </source>
</reference>
<dbReference type="RefSeq" id="WP_068099298.1">
    <property type="nucleotide sequence ID" value="NZ_FOJN01000004.1"/>
</dbReference>
<reference evidence="3 4" key="1">
    <citation type="submission" date="2016-10" db="EMBL/GenBank/DDBJ databases">
        <authorList>
            <person name="de Groot N.N."/>
        </authorList>
    </citation>
    <scope>NUCLEOTIDE SEQUENCE [LARGE SCALE GENOMIC DNA]</scope>
    <source>
        <strain evidence="3 4">DSM 44908</strain>
    </source>
</reference>
<evidence type="ECO:0000313" key="4">
    <source>
        <dbReference type="Proteomes" id="UP000182054"/>
    </source>
</evidence>
<dbReference type="GO" id="GO:0016787">
    <property type="term" value="F:hydrolase activity"/>
    <property type="evidence" value="ECO:0007669"/>
    <property type="project" value="UniProtKB-KW"/>
</dbReference>
<sequence length="317" mass="34175">MRIRRGRTGVDVLHEATDRWYDTGGADDVPTTVVEFLAGGERVRDAARTAIERAVSDGAPSTERTASTAFEPRSLRCFAGWEKHWNQAAETLVRHNLPAVVPLAKAYRAVTRKTFPPMAPGPEFGRHPVYYTGNHLSIVGDGDPMPWPHYTEKLDFELEFAAIVASPVRDASVAEAEAALGGFVVFDDFSARDTQWVEQRQGLFGPVIKTKTFASSMSAEVVTADEILPVLDDLGGTVTVNGEVWSSTSTAGARWSIAEALAYASRGESVGPGEVLSSGTLPSGCGLELDRWIQPGDRVTLSIDRIGSVTNTVAKRA</sequence>
<dbReference type="PANTHER" id="PTHR43211:SF1">
    <property type="entry name" value="BLL6422 PROTEIN"/>
    <property type="match status" value="1"/>
</dbReference>
<dbReference type="Proteomes" id="UP000182054">
    <property type="component" value="Unassembled WGS sequence"/>
</dbReference>
<dbReference type="InterPro" id="IPR036663">
    <property type="entry name" value="Fumarylacetoacetase_C_sf"/>
</dbReference>
<evidence type="ECO:0000313" key="5">
    <source>
        <dbReference type="Proteomes" id="UP001520140"/>
    </source>
</evidence>
<dbReference type="Proteomes" id="UP001520140">
    <property type="component" value="Unassembled WGS sequence"/>
</dbReference>
<proteinExistence type="predicted"/>
<protein>
    <submittedName>
        <fullName evidence="3">2-keto-4-pentenoate hydratase/2-oxohepta-3-ene-1,7-dioic acid hydratase (Catechol pathway)</fullName>
    </submittedName>
    <submittedName>
        <fullName evidence="2">Fumarylacetoacetate hydrolase family protein</fullName>
    </submittedName>
</protein>
<dbReference type="PANTHER" id="PTHR43211">
    <property type="entry name" value="FUMARYLACETOACETATE HYDROLASE"/>
    <property type="match status" value="1"/>
</dbReference>
<dbReference type="GeneID" id="85485272"/>
<feature type="domain" description="Fumarylacetoacetase-like C-terminal" evidence="1">
    <location>
        <begin position="124"/>
        <end position="313"/>
    </location>
</feature>
<name>A0A1I0T4Z5_9NOCA</name>
<evidence type="ECO:0000313" key="2">
    <source>
        <dbReference type="EMBL" id="MBY6321030.1"/>
    </source>
</evidence>
<dbReference type="EMBL" id="JABUKG010000008">
    <property type="protein sequence ID" value="MBY6321030.1"/>
    <property type="molecule type" value="Genomic_DNA"/>
</dbReference>
<evidence type="ECO:0000259" key="1">
    <source>
        <dbReference type="Pfam" id="PF01557"/>
    </source>
</evidence>
<dbReference type="Gene3D" id="3.90.850.10">
    <property type="entry name" value="Fumarylacetoacetase-like, C-terminal domain"/>
    <property type="match status" value="1"/>
</dbReference>
<dbReference type="InterPro" id="IPR011234">
    <property type="entry name" value="Fumarylacetoacetase-like_C"/>
</dbReference>
<organism evidence="3 4">
    <name type="scientific">Rhodococcoides kroppenstedtii</name>
    <dbReference type="NCBI Taxonomy" id="293050"/>
    <lineage>
        <taxon>Bacteria</taxon>
        <taxon>Bacillati</taxon>
        <taxon>Actinomycetota</taxon>
        <taxon>Actinomycetes</taxon>
        <taxon>Mycobacteriales</taxon>
        <taxon>Nocardiaceae</taxon>
        <taxon>Rhodococcoides</taxon>
    </lineage>
</organism>
<dbReference type="OrthoDB" id="2273115at2"/>
<keyword evidence="5" id="KW-1185">Reference proteome</keyword>